<protein>
    <recommendedName>
        <fullName evidence="1">Amidohydrolase 3 domain-containing protein</fullName>
    </recommendedName>
</protein>
<dbReference type="EMBL" id="UINC01196025">
    <property type="protein sequence ID" value="SVE12856.1"/>
    <property type="molecule type" value="Genomic_DNA"/>
</dbReference>
<proteinExistence type="predicted"/>
<feature type="domain" description="Amidohydrolase 3" evidence="1">
    <location>
        <begin position="16"/>
        <end position="114"/>
    </location>
</feature>
<evidence type="ECO:0000259" key="1">
    <source>
        <dbReference type="Pfam" id="PF07969"/>
    </source>
</evidence>
<dbReference type="AlphaFoldDB" id="A0A383AY23"/>
<organism evidence="2">
    <name type="scientific">marine metagenome</name>
    <dbReference type="NCBI Taxonomy" id="408172"/>
    <lineage>
        <taxon>unclassified sequences</taxon>
        <taxon>metagenomes</taxon>
        <taxon>ecological metagenomes</taxon>
    </lineage>
</organism>
<sequence length="130" mass="14161">TKDITTLLKWPFTNVASDGSSTSRHPRGYGSFPKIFRKYVRETGDLSLEEAVYKMTGLVKKSLGLKGRGTLEVGSVADMVLFHPDNMADKATQQTPQALSIGVVGVWVNGMRVYEDGMSTGAHPGQWIEG</sequence>
<dbReference type="GO" id="GO:0016810">
    <property type="term" value="F:hydrolase activity, acting on carbon-nitrogen (but not peptide) bonds"/>
    <property type="evidence" value="ECO:0007669"/>
    <property type="project" value="InterPro"/>
</dbReference>
<dbReference type="Gene3D" id="3.20.20.140">
    <property type="entry name" value="Metal-dependent hydrolases"/>
    <property type="match status" value="1"/>
</dbReference>
<dbReference type="InterPro" id="IPR011059">
    <property type="entry name" value="Metal-dep_hydrolase_composite"/>
</dbReference>
<accession>A0A383AY23</accession>
<dbReference type="SUPFAM" id="SSF51556">
    <property type="entry name" value="Metallo-dependent hydrolases"/>
    <property type="match status" value="1"/>
</dbReference>
<dbReference type="SUPFAM" id="SSF51338">
    <property type="entry name" value="Composite domain of metallo-dependent hydrolases"/>
    <property type="match status" value="1"/>
</dbReference>
<evidence type="ECO:0000313" key="2">
    <source>
        <dbReference type="EMBL" id="SVE12856.1"/>
    </source>
</evidence>
<dbReference type="InterPro" id="IPR013108">
    <property type="entry name" value="Amidohydro_3"/>
</dbReference>
<reference evidence="2" key="1">
    <citation type="submission" date="2018-05" db="EMBL/GenBank/DDBJ databases">
        <authorList>
            <person name="Lanie J.A."/>
            <person name="Ng W.-L."/>
            <person name="Kazmierczak K.M."/>
            <person name="Andrzejewski T.M."/>
            <person name="Davidsen T.M."/>
            <person name="Wayne K.J."/>
            <person name="Tettelin H."/>
            <person name="Glass J.I."/>
            <person name="Rusch D."/>
            <person name="Podicherti R."/>
            <person name="Tsui H.-C.T."/>
            <person name="Winkler M.E."/>
        </authorList>
    </citation>
    <scope>NUCLEOTIDE SEQUENCE</scope>
</reference>
<name>A0A383AY23_9ZZZZ</name>
<dbReference type="Gene3D" id="2.30.40.10">
    <property type="entry name" value="Urease, subunit C, domain 1"/>
    <property type="match status" value="1"/>
</dbReference>
<dbReference type="Pfam" id="PF07969">
    <property type="entry name" value="Amidohydro_3"/>
    <property type="match status" value="1"/>
</dbReference>
<gene>
    <name evidence="2" type="ORF">METZ01_LOCUS465710</name>
</gene>
<feature type="non-terminal residue" evidence="2">
    <location>
        <position position="1"/>
    </location>
</feature>
<dbReference type="InterPro" id="IPR032466">
    <property type="entry name" value="Metal_Hydrolase"/>
</dbReference>